<dbReference type="FunFam" id="3.40.50.1360:FF:000005">
    <property type="entry name" value="6-phosphogluconolactonase"/>
    <property type="match status" value="1"/>
</dbReference>
<dbReference type="Pfam" id="PF01182">
    <property type="entry name" value="Glucosamine_iso"/>
    <property type="match status" value="1"/>
</dbReference>
<feature type="compositionally biased region" description="Polar residues" evidence="6">
    <location>
        <begin position="1"/>
        <end position="11"/>
    </location>
</feature>
<dbReference type="EMBL" id="HBIS01004933">
    <property type="protein sequence ID" value="CAE0610624.1"/>
    <property type="molecule type" value="Transcribed_RNA"/>
</dbReference>
<feature type="domain" description="Glucosamine/galactosamine-6-phosphate isomerase" evidence="7">
    <location>
        <begin position="102"/>
        <end position="326"/>
    </location>
</feature>
<dbReference type="EC" id="3.1.1.31" evidence="4"/>
<comment type="pathway">
    <text evidence="2">Carbohydrate degradation; pentose phosphate pathway; D-ribulose 5-phosphate from D-glucose 6-phosphate (oxidative stage): step 2/3.</text>
</comment>
<name>A0A7S3UFC1_9CHLO</name>
<accession>A0A7S3UFC1</accession>
<dbReference type="GO" id="GO:0017057">
    <property type="term" value="F:6-phosphogluconolactonase activity"/>
    <property type="evidence" value="ECO:0007669"/>
    <property type="project" value="UniProtKB-EC"/>
</dbReference>
<proteinExistence type="inferred from homology"/>
<evidence type="ECO:0000259" key="7">
    <source>
        <dbReference type="Pfam" id="PF01182"/>
    </source>
</evidence>
<evidence type="ECO:0000256" key="2">
    <source>
        <dbReference type="ARBA" id="ARBA00004961"/>
    </source>
</evidence>
<evidence type="ECO:0000256" key="4">
    <source>
        <dbReference type="ARBA" id="ARBA00013198"/>
    </source>
</evidence>
<feature type="compositionally biased region" description="Basic residues" evidence="6">
    <location>
        <begin position="19"/>
        <end position="28"/>
    </location>
</feature>
<organism evidence="8">
    <name type="scientific">Picocystis salinarum</name>
    <dbReference type="NCBI Taxonomy" id="88271"/>
    <lineage>
        <taxon>Eukaryota</taxon>
        <taxon>Viridiplantae</taxon>
        <taxon>Chlorophyta</taxon>
        <taxon>Picocystophyceae</taxon>
        <taxon>Picocystales</taxon>
        <taxon>Picocystaceae</taxon>
        <taxon>Picocystis</taxon>
    </lineage>
</organism>
<dbReference type="NCBIfam" id="TIGR01198">
    <property type="entry name" value="pgl"/>
    <property type="match status" value="1"/>
</dbReference>
<evidence type="ECO:0000256" key="1">
    <source>
        <dbReference type="ARBA" id="ARBA00000832"/>
    </source>
</evidence>
<evidence type="ECO:0000256" key="5">
    <source>
        <dbReference type="ARBA" id="ARBA00022801"/>
    </source>
</evidence>
<evidence type="ECO:0000256" key="6">
    <source>
        <dbReference type="SAM" id="MobiDB-lite"/>
    </source>
</evidence>
<dbReference type="SUPFAM" id="SSF100950">
    <property type="entry name" value="NagB/RpiA/CoA transferase-like"/>
    <property type="match status" value="1"/>
</dbReference>
<dbReference type="UniPathway" id="UPA00115"/>
<evidence type="ECO:0000313" key="8">
    <source>
        <dbReference type="EMBL" id="CAE0610624.1"/>
    </source>
</evidence>
<feature type="region of interest" description="Disordered" evidence="6">
    <location>
        <begin position="1"/>
        <end position="82"/>
    </location>
</feature>
<dbReference type="GO" id="GO:0006098">
    <property type="term" value="P:pentose-phosphate shunt"/>
    <property type="evidence" value="ECO:0007669"/>
    <property type="project" value="UniProtKB-UniPathway"/>
</dbReference>
<dbReference type="GO" id="GO:0005975">
    <property type="term" value="P:carbohydrate metabolic process"/>
    <property type="evidence" value="ECO:0007669"/>
    <property type="project" value="InterPro"/>
</dbReference>
<gene>
    <name evidence="8" type="ORF">PSAL00342_LOCUS4459</name>
</gene>
<dbReference type="PANTHER" id="PTHR11054">
    <property type="entry name" value="6-PHOSPHOGLUCONOLACTONASE"/>
    <property type="match status" value="1"/>
</dbReference>
<dbReference type="AlphaFoldDB" id="A0A7S3UFC1"/>
<reference evidence="8" key="1">
    <citation type="submission" date="2021-01" db="EMBL/GenBank/DDBJ databases">
        <authorList>
            <person name="Corre E."/>
            <person name="Pelletier E."/>
            <person name="Niang G."/>
            <person name="Scheremetjew M."/>
            <person name="Finn R."/>
            <person name="Kale V."/>
            <person name="Holt S."/>
            <person name="Cochrane G."/>
            <person name="Meng A."/>
            <person name="Brown T."/>
            <person name="Cohen L."/>
        </authorList>
    </citation>
    <scope>NUCLEOTIDE SEQUENCE</scope>
    <source>
        <strain evidence="8">CCMP1897</strain>
    </source>
</reference>
<dbReference type="Gene3D" id="3.40.50.1360">
    <property type="match status" value="1"/>
</dbReference>
<feature type="compositionally biased region" description="Polar residues" evidence="6">
    <location>
        <begin position="33"/>
        <end position="52"/>
    </location>
</feature>
<sequence>MQASIKCTIATTRGDGRVQGRKTTKKRIVLANGGTSESQKTTSKNAQNSQWSDGIPPEMGGHKMGSGKLSPISTTKGPGTGPKHMFQYDDKEMDTKVIIHNDVKQLAEGLAQAVIEASSLAIQQKGAFALAVSGGSAGTLLAALEGTDADFAKWHVFFVDERCVPTDHPESNYKALSDAVFSKLPIPQEQIYMIASGRSASELAAQYESVLKNMSNEILPVTPEQLPSFDLVVLGIGPDGHVGSLFPNRRETAAKEGWVLPIENSPKPPPARITFSMPVINSAKKVVIAAAGAAKSEICQRALEVISLPGAIPAQLVGSPYTEVCWFLDAEAAKDLSISKWEEKKAFPRSVI</sequence>
<dbReference type="CDD" id="cd01400">
    <property type="entry name" value="6PGL"/>
    <property type="match status" value="1"/>
</dbReference>
<comment type="similarity">
    <text evidence="3">Belongs to the glucosamine/galactosamine-6-phosphate isomerase family. 6-phosphogluconolactonase subfamily.</text>
</comment>
<dbReference type="PANTHER" id="PTHR11054:SF22">
    <property type="entry name" value="6-PHOSPHOGLUCONOLACTONASE 3, CHLOROPLASTIC"/>
    <property type="match status" value="1"/>
</dbReference>
<dbReference type="InterPro" id="IPR037171">
    <property type="entry name" value="NagB/RpiA_transferase-like"/>
</dbReference>
<dbReference type="InterPro" id="IPR005900">
    <property type="entry name" value="6-phosphogluconolactonase_DevB"/>
</dbReference>
<evidence type="ECO:0000256" key="3">
    <source>
        <dbReference type="ARBA" id="ARBA00010662"/>
    </source>
</evidence>
<comment type="catalytic activity">
    <reaction evidence="1">
        <text>6-phospho-D-glucono-1,5-lactone + H2O = 6-phospho-D-gluconate + H(+)</text>
        <dbReference type="Rhea" id="RHEA:12556"/>
        <dbReference type="ChEBI" id="CHEBI:15377"/>
        <dbReference type="ChEBI" id="CHEBI:15378"/>
        <dbReference type="ChEBI" id="CHEBI:57955"/>
        <dbReference type="ChEBI" id="CHEBI:58759"/>
        <dbReference type="EC" id="3.1.1.31"/>
    </reaction>
</comment>
<keyword evidence="5" id="KW-0378">Hydrolase</keyword>
<dbReference type="InterPro" id="IPR039104">
    <property type="entry name" value="6PGL"/>
</dbReference>
<protein>
    <recommendedName>
        <fullName evidence="4">6-phosphogluconolactonase</fullName>
        <ecNumber evidence="4">3.1.1.31</ecNumber>
    </recommendedName>
</protein>
<dbReference type="InterPro" id="IPR006148">
    <property type="entry name" value="Glc/Gal-6P_isomerase"/>
</dbReference>